<organism evidence="3 4">
    <name type="scientific">Chitinophaga polysaccharea</name>
    <dbReference type="NCBI Taxonomy" id="1293035"/>
    <lineage>
        <taxon>Bacteria</taxon>
        <taxon>Pseudomonadati</taxon>
        <taxon>Bacteroidota</taxon>
        <taxon>Chitinophagia</taxon>
        <taxon>Chitinophagales</taxon>
        <taxon>Chitinophagaceae</taxon>
        <taxon>Chitinophaga</taxon>
    </lineage>
</organism>
<keyword evidence="1" id="KW-0812">Transmembrane</keyword>
<sequence length="679" mass="74156">MNKFFTFFVVLACCFVMPVAVSSQVPGPLSAELNGTVSIDTISMPMPLENGRPPKLSLASSRPYTVKSGGNLLGEQYSRAFNIYLDEKGFPTIGIIVDMRLLAKPGTYELAVVFKKTDSTLEPITVTLVRPAPVLDTISTARVIIEGCTASYSTALVLKETSKLANISGLVVHPPYFNICNDSTLVAINRRPVNIPAGTMLEFIYHLNNASADKLPLGKSVGFAQVTSPNLQTPLVIPFEIINKRSSWWIVVTIVLGLITGLVVRHYLADKKQWEQQRMNGFICIENIQKEVARIQDKPYRDAVAQLLLGLNALLEKAGGAAYFTGIADPDIATKIQEVTTAYNTLKAGLEQRLKDLDGKLKKIAGCFENDPPGSLVAGKLATARLSYEFVLDRMGGFDPTAAEPSLAKTIAGIGEAIGDLKNYLLSVQQLFSKDENYPASIPQQLKTTIKNTMGTIMGSLSELKDDPTDLLLLTANLTVFRKMSGKLTDLMNFYSESLDKAYKLPANKTNPAVVKFVQTLAAWKTKLSDIATNAADSPDAATYLDASFVQQIEQQWAEVLKVEDPAFGSDRVSPNTYSYIAVDTGKQQPVPPATDIFDSKSPLWQKISAETTVARKKLIFYGLLQTIILAIILCAIAYNTYGPGFIGTFNELLVYFLFAFSIDITVDTVLKYKGGKVV</sequence>
<dbReference type="RefSeq" id="WP_145670399.1">
    <property type="nucleotide sequence ID" value="NZ_VIWO01000004.1"/>
</dbReference>
<feature type="transmembrane region" description="Helical" evidence="1">
    <location>
        <begin position="653"/>
        <end position="671"/>
    </location>
</feature>
<evidence type="ECO:0000313" key="3">
    <source>
        <dbReference type="EMBL" id="TWF40394.1"/>
    </source>
</evidence>
<evidence type="ECO:0000313" key="4">
    <source>
        <dbReference type="Proteomes" id="UP000320811"/>
    </source>
</evidence>
<keyword evidence="1" id="KW-0472">Membrane</keyword>
<dbReference type="AlphaFoldDB" id="A0A561PQJ4"/>
<comment type="caution">
    <text evidence="3">The sequence shown here is derived from an EMBL/GenBank/DDBJ whole genome shotgun (WGS) entry which is preliminary data.</text>
</comment>
<evidence type="ECO:0000256" key="1">
    <source>
        <dbReference type="SAM" id="Phobius"/>
    </source>
</evidence>
<dbReference type="EMBL" id="VIWO01000004">
    <property type="protein sequence ID" value="TWF40394.1"/>
    <property type="molecule type" value="Genomic_DNA"/>
</dbReference>
<keyword evidence="4" id="KW-1185">Reference proteome</keyword>
<feature type="transmembrane region" description="Helical" evidence="1">
    <location>
        <begin position="619"/>
        <end position="641"/>
    </location>
</feature>
<dbReference type="Proteomes" id="UP000320811">
    <property type="component" value="Unassembled WGS sequence"/>
</dbReference>
<proteinExistence type="predicted"/>
<protein>
    <submittedName>
        <fullName evidence="3">Uncharacterized protein</fullName>
    </submittedName>
</protein>
<keyword evidence="1" id="KW-1133">Transmembrane helix</keyword>
<name>A0A561PQJ4_9BACT</name>
<feature type="chain" id="PRO_5021898673" evidence="2">
    <location>
        <begin position="24"/>
        <end position="679"/>
    </location>
</feature>
<feature type="transmembrane region" description="Helical" evidence="1">
    <location>
        <begin position="248"/>
        <end position="268"/>
    </location>
</feature>
<keyword evidence="2" id="KW-0732">Signal</keyword>
<feature type="signal peptide" evidence="2">
    <location>
        <begin position="1"/>
        <end position="23"/>
    </location>
</feature>
<evidence type="ECO:0000256" key="2">
    <source>
        <dbReference type="SAM" id="SignalP"/>
    </source>
</evidence>
<accession>A0A561PQJ4</accession>
<reference evidence="3 4" key="1">
    <citation type="submission" date="2019-06" db="EMBL/GenBank/DDBJ databases">
        <title>Sorghum-associated microbial communities from plants grown in Nebraska, USA.</title>
        <authorList>
            <person name="Schachtman D."/>
        </authorList>
    </citation>
    <scope>NUCLEOTIDE SEQUENCE [LARGE SCALE GENOMIC DNA]</scope>
    <source>
        <strain evidence="3 4">1209</strain>
    </source>
</reference>
<dbReference type="OrthoDB" id="9861383at2"/>
<gene>
    <name evidence="3" type="ORF">FHW36_10476</name>
</gene>